<dbReference type="Gene3D" id="2.40.70.10">
    <property type="entry name" value="Acid Proteases"/>
    <property type="match status" value="1"/>
</dbReference>
<dbReference type="Proteomes" id="UP001341840">
    <property type="component" value="Unassembled WGS sequence"/>
</dbReference>
<accession>A0ABU6ZHF6</accession>
<name>A0ABU6ZHF6_9FABA</name>
<sequence>MTRASCSHKSCVNRSSGSKVIATGSRRGQRPPKKTTDVFITADCSIVSAAGIIEDVMVKVGRLVIPTDFHVIQPPPGERGHPQVLLGRPFLKISGFKLTYTDDIFTF</sequence>
<protein>
    <submittedName>
        <fullName evidence="2">Uncharacterized protein</fullName>
    </submittedName>
</protein>
<comment type="caution">
    <text evidence="2">The sequence shown here is derived from an EMBL/GenBank/DDBJ whole genome shotgun (WGS) entry which is preliminary data.</text>
</comment>
<evidence type="ECO:0000256" key="1">
    <source>
        <dbReference type="SAM" id="MobiDB-lite"/>
    </source>
</evidence>
<reference evidence="2 3" key="1">
    <citation type="journal article" date="2023" name="Plants (Basel)">
        <title>Bridging the Gap: Combining Genomics and Transcriptomics Approaches to Understand Stylosanthes scabra, an Orphan Legume from the Brazilian Caatinga.</title>
        <authorList>
            <person name="Ferreira-Neto J.R.C."/>
            <person name="da Silva M.D."/>
            <person name="Binneck E."/>
            <person name="de Melo N.F."/>
            <person name="da Silva R.H."/>
            <person name="de Melo A.L.T.M."/>
            <person name="Pandolfi V."/>
            <person name="Bustamante F.O."/>
            <person name="Brasileiro-Vidal A.C."/>
            <person name="Benko-Iseppon A.M."/>
        </authorList>
    </citation>
    <scope>NUCLEOTIDE SEQUENCE [LARGE SCALE GENOMIC DNA]</scope>
    <source>
        <tissue evidence="2">Leaves</tissue>
    </source>
</reference>
<evidence type="ECO:0000313" key="3">
    <source>
        <dbReference type="Proteomes" id="UP001341840"/>
    </source>
</evidence>
<keyword evidence="3" id="KW-1185">Reference proteome</keyword>
<organism evidence="2 3">
    <name type="scientific">Stylosanthes scabra</name>
    <dbReference type="NCBI Taxonomy" id="79078"/>
    <lineage>
        <taxon>Eukaryota</taxon>
        <taxon>Viridiplantae</taxon>
        <taxon>Streptophyta</taxon>
        <taxon>Embryophyta</taxon>
        <taxon>Tracheophyta</taxon>
        <taxon>Spermatophyta</taxon>
        <taxon>Magnoliopsida</taxon>
        <taxon>eudicotyledons</taxon>
        <taxon>Gunneridae</taxon>
        <taxon>Pentapetalae</taxon>
        <taxon>rosids</taxon>
        <taxon>fabids</taxon>
        <taxon>Fabales</taxon>
        <taxon>Fabaceae</taxon>
        <taxon>Papilionoideae</taxon>
        <taxon>50 kb inversion clade</taxon>
        <taxon>dalbergioids sensu lato</taxon>
        <taxon>Dalbergieae</taxon>
        <taxon>Pterocarpus clade</taxon>
        <taxon>Stylosanthes</taxon>
    </lineage>
</organism>
<feature type="region of interest" description="Disordered" evidence="1">
    <location>
        <begin position="1"/>
        <end position="34"/>
    </location>
</feature>
<proteinExistence type="predicted"/>
<gene>
    <name evidence="2" type="ORF">PIB30_054195</name>
</gene>
<feature type="compositionally biased region" description="Polar residues" evidence="1">
    <location>
        <begin position="1"/>
        <end position="18"/>
    </location>
</feature>
<dbReference type="EMBL" id="JASCZI010272271">
    <property type="protein sequence ID" value="MED6221393.1"/>
    <property type="molecule type" value="Genomic_DNA"/>
</dbReference>
<evidence type="ECO:0000313" key="2">
    <source>
        <dbReference type="EMBL" id="MED6221393.1"/>
    </source>
</evidence>
<dbReference type="InterPro" id="IPR021109">
    <property type="entry name" value="Peptidase_aspartic_dom_sf"/>
</dbReference>